<feature type="domain" description="Flavodoxin-like fold" evidence="2">
    <location>
        <begin position="2"/>
        <end position="172"/>
    </location>
</feature>
<dbReference type="Proteomes" id="UP001219630">
    <property type="component" value="Chromosome"/>
</dbReference>
<dbReference type="Gene3D" id="3.40.50.360">
    <property type="match status" value="1"/>
</dbReference>
<proteinExistence type="predicted"/>
<evidence type="ECO:0000313" key="3">
    <source>
        <dbReference type="EMBL" id="WFN55173.1"/>
    </source>
</evidence>
<dbReference type="Pfam" id="PF02525">
    <property type="entry name" value="Flavodoxin_2"/>
    <property type="match status" value="1"/>
</dbReference>
<dbReference type="RefSeq" id="WP_125258536.1">
    <property type="nucleotide sequence ID" value="NZ_CP114280.1"/>
</dbReference>
<organism evidence="3 4">
    <name type="scientific">Dickeya lacustris</name>
    <dbReference type="NCBI Taxonomy" id="2259638"/>
    <lineage>
        <taxon>Bacteria</taxon>
        <taxon>Pseudomonadati</taxon>
        <taxon>Pseudomonadota</taxon>
        <taxon>Gammaproteobacteria</taxon>
        <taxon>Enterobacterales</taxon>
        <taxon>Pectobacteriaceae</taxon>
        <taxon>Dickeya</taxon>
    </lineage>
</organism>
<dbReference type="InterPro" id="IPR029039">
    <property type="entry name" value="Flavoprotein-like_sf"/>
</dbReference>
<dbReference type="InterPro" id="IPR003680">
    <property type="entry name" value="Flavodoxin_fold"/>
</dbReference>
<dbReference type="SUPFAM" id="SSF52218">
    <property type="entry name" value="Flavoproteins"/>
    <property type="match status" value="1"/>
</dbReference>
<dbReference type="EMBL" id="CP114280">
    <property type="protein sequence ID" value="WFN55173.1"/>
    <property type="molecule type" value="Genomic_DNA"/>
</dbReference>
<keyword evidence="4" id="KW-1185">Reference proteome</keyword>
<evidence type="ECO:0000259" key="2">
    <source>
        <dbReference type="Pfam" id="PF02525"/>
    </source>
</evidence>
<dbReference type="PANTHER" id="PTHR47307">
    <property type="entry name" value="GLUTATHIONE-REGULATED POTASSIUM-EFFLUX SYSTEM ANCILLARY PROTEIN KEFG"/>
    <property type="match status" value="1"/>
</dbReference>
<evidence type="ECO:0000313" key="4">
    <source>
        <dbReference type="Proteomes" id="UP001219630"/>
    </source>
</evidence>
<dbReference type="PANTHER" id="PTHR47307:SF1">
    <property type="entry name" value="GLUTATHIONE-REGULATED POTASSIUM-EFFLUX SYSTEM ANCILLARY PROTEIN KEFG"/>
    <property type="match status" value="1"/>
</dbReference>
<reference evidence="3 4" key="1">
    <citation type="submission" date="2022-12" db="EMBL/GenBank/DDBJ databases">
        <title>Complete genome sequencing of Dickeya lacustris type strain LMG30899.</title>
        <authorList>
            <person name="Dobhal S."/>
            <person name="Arizala D."/>
            <person name="Arif M."/>
        </authorList>
    </citation>
    <scope>NUCLEOTIDE SEQUENCE [LARGE SCALE GENOMIC DNA]</scope>
    <source>
        <strain evidence="3 4">LMG30899</strain>
    </source>
</reference>
<evidence type="ECO:0000256" key="1">
    <source>
        <dbReference type="ARBA" id="ARBA00023002"/>
    </source>
</evidence>
<protein>
    <submittedName>
        <fullName evidence="3">NAD(P)H-dependent oxidoreductase</fullName>
    </submittedName>
</protein>
<dbReference type="InterPro" id="IPR046980">
    <property type="entry name" value="KefG/KefF"/>
</dbReference>
<name>A0ABY8G5E7_9GAMM</name>
<keyword evidence="1" id="KW-0560">Oxidoreductase</keyword>
<accession>A0ABY8G5E7</accession>
<gene>
    <name evidence="3" type="ORF">O1Q98_16330</name>
</gene>
<sequence>MSKVLVISGHPNLAESVGNATIINAIAHTLPDVEIRRLDTLYPDYKINVADEQQALLNADVIVWQFPFSWYSVPGLMKLWIDLVFLHGFAHGSTAKLGGKKLIVSFTAGAPIELYSPDGFFKHDIQDYLAQFETTATLCNLELQAPIYSCGISYAGRDEAKIAEQRETAKEHADRVIGALIALVPDLNVAV</sequence>